<proteinExistence type="predicted"/>
<protein>
    <submittedName>
        <fullName evidence="1">Uncharacterized protein</fullName>
    </submittedName>
</protein>
<reference evidence="2" key="1">
    <citation type="submission" date="2015-01" db="EMBL/GenBank/DDBJ databases">
        <authorList>
            <person name="MANFREDI Pablo"/>
        </authorList>
    </citation>
    <scope>NUCLEOTIDE SEQUENCE [LARGE SCALE GENOMIC DNA]</scope>
    <source>
        <strain evidence="2">Cc11</strain>
    </source>
</reference>
<gene>
    <name evidence="1" type="ORF">CCAN11_2060010</name>
</gene>
<dbReference type="Proteomes" id="UP000039370">
    <property type="component" value="Unassembled WGS sequence"/>
</dbReference>
<organism evidence="1 2">
    <name type="scientific">Capnocytophaga canimorsus</name>
    <dbReference type="NCBI Taxonomy" id="28188"/>
    <lineage>
        <taxon>Bacteria</taxon>
        <taxon>Pseudomonadati</taxon>
        <taxon>Bacteroidota</taxon>
        <taxon>Flavobacteriia</taxon>
        <taxon>Flavobacteriales</taxon>
        <taxon>Flavobacteriaceae</taxon>
        <taxon>Capnocytophaga</taxon>
    </lineage>
</organism>
<name>A0A0B7IDL2_9FLAO</name>
<dbReference type="EMBL" id="CDOK01000120">
    <property type="protein sequence ID" value="CEN50011.1"/>
    <property type="molecule type" value="Genomic_DNA"/>
</dbReference>
<evidence type="ECO:0000313" key="2">
    <source>
        <dbReference type="Proteomes" id="UP000039370"/>
    </source>
</evidence>
<dbReference type="AlphaFoldDB" id="A0A0B7IDL2"/>
<accession>A0A0B7IDL2</accession>
<sequence length="48" mass="5712">MPKAADYAYNYKKYFSVTVRKMLYFSHTGMGSELAYRNRWTSNTVFCL</sequence>
<evidence type="ECO:0000313" key="1">
    <source>
        <dbReference type="EMBL" id="CEN50011.1"/>
    </source>
</evidence>